<dbReference type="Pfam" id="PF02660">
    <property type="entry name" value="G3P_acyltransf"/>
    <property type="match status" value="1"/>
</dbReference>
<evidence type="ECO:0000256" key="5">
    <source>
        <dbReference type="ARBA" id="ARBA00022989"/>
    </source>
</evidence>
<keyword evidence="7 10" id="KW-0472">Membrane</keyword>
<dbReference type="InterPro" id="IPR003811">
    <property type="entry name" value="G3P_acylTferase_PlsY"/>
</dbReference>
<feature type="transmembrane region" description="Helical" evidence="10">
    <location>
        <begin position="59"/>
        <end position="77"/>
    </location>
</feature>
<dbReference type="SMART" id="SM01207">
    <property type="entry name" value="G3P_acyltransf"/>
    <property type="match status" value="1"/>
</dbReference>
<evidence type="ECO:0000256" key="10">
    <source>
        <dbReference type="HAMAP-Rule" id="MF_01043"/>
    </source>
</evidence>
<protein>
    <recommendedName>
        <fullName evidence="10">Glycerol-3-phosphate acyltransferase</fullName>
    </recommendedName>
    <alternativeName>
        <fullName evidence="10">Acyl-PO4 G3P acyltransferase</fullName>
    </alternativeName>
    <alternativeName>
        <fullName evidence="10">Acyl-phosphate--glycerol-3-phosphate acyltransferase</fullName>
    </alternativeName>
    <alternativeName>
        <fullName evidence="10">G3P acyltransferase</fullName>
        <shortName evidence="10">GPAT</shortName>
        <ecNumber evidence="10">2.3.1.275</ecNumber>
    </alternativeName>
    <alternativeName>
        <fullName evidence="10">Lysophosphatidic acid synthase</fullName>
        <shortName evidence="10">LPA synthase</shortName>
    </alternativeName>
</protein>
<evidence type="ECO:0000256" key="3">
    <source>
        <dbReference type="ARBA" id="ARBA00022679"/>
    </source>
</evidence>
<accession>A0ABR8AGE5</accession>
<keyword evidence="4 10" id="KW-0812">Transmembrane</keyword>
<keyword evidence="9 10" id="KW-1208">Phospholipid metabolism</keyword>
<dbReference type="EMBL" id="JACJQH010000039">
    <property type="protein sequence ID" value="MBD2198265.1"/>
    <property type="molecule type" value="Genomic_DNA"/>
</dbReference>
<dbReference type="Proteomes" id="UP000658514">
    <property type="component" value="Unassembled WGS sequence"/>
</dbReference>
<evidence type="ECO:0000256" key="7">
    <source>
        <dbReference type="ARBA" id="ARBA00023136"/>
    </source>
</evidence>
<dbReference type="RefSeq" id="WP_190545740.1">
    <property type="nucleotide sequence ID" value="NZ_CAWPNO010000072.1"/>
</dbReference>
<comment type="pathway">
    <text evidence="10">Lipid metabolism; phospholipid metabolism.</text>
</comment>
<evidence type="ECO:0000256" key="4">
    <source>
        <dbReference type="ARBA" id="ARBA00022692"/>
    </source>
</evidence>
<keyword evidence="3 10" id="KW-0808">Transferase</keyword>
<proteinExistence type="inferred from homology"/>
<dbReference type="PANTHER" id="PTHR30309">
    <property type="entry name" value="INNER MEMBRANE PROTEIN YGIH"/>
    <property type="match status" value="1"/>
</dbReference>
<evidence type="ECO:0000256" key="8">
    <source>
        <dbReference type="ARBA" id="ARBA00023209"/>
    </source>
</evidence>
<keyword evidence="12" id="KW-1185">Reference proteome</keyword>
<comment type="function">
    <text evidence="10">Catalyzes the transfer of an acyl group from acyl-phosphate (acyl-PO(4)) to glycerol-3-phosphate (G3P) to form lysophosphatidic acid (LPA). This enzyme utilizes acyl-phosphate as fatty acyl donor, but not acyl-CoA or acyl-ACP.</text>
</comment>
<keyword evidence="11" id="KW-0012">Acyltransferase</keyword>
<name>A0ABR8AGE5_9CYAN</name>
<comment type="catalytic activity">
    <reaction evidence="10">
        <text>an acyl phosphate + sn-glycerol 3-phosphate = a 1-acyl-sn-glycero-3-phosphate + phosphate</text>
        <dbReference type="Rhea" id="RHEA:34075"/>
        <dbReference type="ChEBI" id="CHEBI:43474"/>
        <dbReference type="ChEBI" id="CHEBI:57597"/>
        <dbReference type="ChEBI" id="CHEBI:57970"/>
        <dbReference type="ChEBI" id="CHEBI:59918"/>
        <dbReference type="EC" id="2.3.1.275"/>
    </reaction>
</comment>
<gene>
    <name evidence="10 11" type="primary">plsY</name>
    <name evidence="11" type="ORF">H6G24_22635</name>
</gene>
<comment type="caution">
    <text evidence="11">The sequence shown here is derived from an EMBL/GenBank/DDBJ whole genome shotgun (WGS) entry which is preliminary data.</text>
</comment>
<keyword evidence="5 10" id="KW-1133">Transmembrane helix</keyword>
<dbReference type="PANTHER" id="PTHR30309:SF0">
    <property type="entry name" value="GLYCEROL-3-PHOSPHATE ACYLTRANSFERASE-RELATED"/>
    <property type="match status" value="1"/>
</dbReference>
<reference evidence="11 12" key="1">
    <citation type="journal article" date="2020" name="ISME J.">
        <title>Comparative genomics reveals insights into cyanobacterial evolution and habitat adaptation.</title>
        <authorList>
            <person name="Chen M.Y."/>
            <person name="Teng W.K."/>
            <person name="Zhao L."/>
            <person name="Hu C.X."/>
            <person name="Zhou Y.K."/>
            <person name="Han B.P."/>
            <person name="Song L.R."/>
            <person name="Shu W.S."/>
        </authorList>
    </citation>
    <scope>NUCLEOTIDE SEQUENCE [LARGE SCALE GENOMIC DNA]</scope>
    <source>
        <strain evidence="11 12">FACHB-288</strain>
    </source>
</reference>
<keyword evidence="1 10" id="KW-1003">Cell membrane</keyword>
<dbReference type="EC" id="2.3.1.275" evidence="10"/>
<keyword evidence="8 10" id="KW-0594">Phospholipid biosynthesis</keyword>
<comment type="subunit">
    <text evidence="10">Probably interacts with PlsX.</text>
</comment>
<evidence type="ECO:0000313" key="12">
    <source>
        <dbReference type="Proteomes" id="UP000658514"/>
    </source>
</evidence>
<comment type="similarity">
    <text evidence="10">Belongs to the PlsY family.</text>
</comment>
<dbReference type="GO" id="GO:0004366">
    <property type="term" value="F:glycerol-3-phosphate O-acyltransferase activity"/>
    <property type="evidence" value="ECO:0007669"/>
    <property type="project" value="UniProtKB-EC"/>
</dbReference>
<feature type="transmembrane region" description="Helical" evidence="10">
    <location>
        <begin position="6"/>
        <end position="28"/>
    </location>
</feature>
<feature type="transmembrane region" description="Helical" evidence="10">
    <location>
        <begin position="165"/>
        <end position="197"/>
    </location>
</feature>
<dbReference type="NCBIfam" id="TIGR00023">
    <property type="entry name" value="glycerol-3-phosphate 1-O-acyltransferase PlsY"/>
    <property type="match status" value="1"/>
</dbReference>
<evidence type="ECO:0000256" key="9">
    <source>
        <dbReference type="ARBA" id="ARBA00023264"/>
    </source>
</evidence>
<keyword evidence="2 10" id="KW-0444">Lipid biosynthesis</keyword>
<comment type="caution">
    <text evidence="10">Lacks conserved residue(s) required for the propagation of feature annotation.</text>
</comment>
<evidence type="ECO:0000256" key="2">
    <source>
        <dbReference type="ARBA" id="ARBA00022516"/>
    </source>
</evidence>
<sequence>MAVWLSLCAVVLVVAYLLGSFPTGYIAVKQLKGIDIREVGSGSTGATNVLRTLGKGPGAVVLLIDCLKGVTAIALAYQLFKLAPLYNFIPPTVDANLWQPCLATLAGLAAVLGHSKSIFLGFSGGKSVATGLGTVLAISWQVGLASAGVFAVVVAISRIVSLSSITAAIAVTIFMLIFHQPLPCILYAFFGGLYVIFRHRSNIERLLAGTEPKIGQKVTVEAEPTDGQLT</sequence>
<keyword evidence="6 10" id="KW-0443">Lipid metabolism</keyword>
<evidence type="ECO:0000256" key="1">
    <source>
        <dbReference type="ARBA" id="ARBA00022475"/>
    </source>
</evidence>
<comment type="subcellular location">
    <subcellularLocation>
        <location evidence="10">Cell membrane</location>
        <topology evidence="10">Multi-pass membrane protein</topology>
    </subcellularLocation>
</comment>
<dbReference type="HAMAP" id="MF_01043">
    <property type="entry name" value="PlsY"/>
    <property type="match status" value="1"/>
</dbReference>
<evidence type="ECO:0000313" key="11">
    <source>
        <dbReference type="EMBL" id="MBD2198265.1"/>
    </source>
</evidence>
<evidence type="ECO:0000256" key="6">
    <source>
        <dbReference type="ARBA" id="ARBA00023098"/>
    </source>
</evidence>
<organism evidence="11 12">
    <name type="scientific">Calothrix parietina FACHB-288</name>
    <dbReference type="NCBI Taxonomy" id="2692896"/>
    <lineage>
        <taxon>Bacteria</taxon>
        <taxon>Bacillati</taxon>
        <taxon>Cyanobacteriota</taxon>
        <taxon>Cyanophyceae</taxon>
        <taxon>Nostocales</taxon>
        <taxon>Calotrichaceae</taxon>
        <taxon>Calothrix</taxon>
    </lineage>
</organism>